<keyword evidence="1" id="KW-0862">Zinc</keyword>
<dbReference type="PANTHER" id="PTHR31669">
    <property type="entry name" value="PROTEIN FAR1-RELATED SEQUENCE 10-RELATED"/>
    <property type="match status" value="1"/>
</dbReference>
<reference evidence="2" key="2">
    <citation type="journal article" date="2015" name="Data Brief">
        <title>Shoot transcriptome of the giant reed, Arundo donax.</title>
        <authorList>
            <person name="Barrero R.A."/>
            <person name="Guerrero F.D."/>
            <person name="Moolhuijzen P."/>
            <person name="Goolsby J.A."/>
            <person name="Tidwell J."/>
            <person name="Bellgard S.E."/>
            <person name="Bellgard M.I."/>
        </authorList>
    </citation>
    <scope>NUCLEOTIDE SEQUENCE</scope>
    <source>
        <tissue evidence="2">Shoot tissue taken approximately 20 cm above the soil surface</tissue>
    </source>
</reference>
<dbReference type="AlphaFoldDB" id="A0A0A9AWS3"/>
<comment type="subcellular location">
    <subcellularLocation>
        <location evidence="1">Nucleus</location>
    </subcellularLocation>
</comment>
<dbReference type="InterPro" id="IPR031052">
    <property type="entry name" value="FHY3/FAR1"/>
</dbReference>
<dbReference type="GO" id="GO:0006355">
    <property type="term" value="P:regulation of DNA-templated transcription"/>
    <property type="evidence" value="ECO:0007669"/>
    <property type="project" value="UniProtKB-UniRule"/>
</dbReference>
<keyword evidence="1" id="KW-0539">Nucleus</keyword>
<organism evidence="2">
    <name type="scientific">Arundo donax</name>
    <name type="common">Giant reed</name>
    <name type="synonym">Donax arundinaceus</name>
    <dbReference type="NCBI Taxonomy" id="35708"/>
    <lineage>
        <taxon>Eukaryota</taxon>
        <taxon>Viridiplantae</taxon>
        <taxon>Streptophyta</taxon>
        <taxon>Embryophyta</taxon>
        <taxon>Tracheophyta</taxon>
        <taxon>Spermatophyta</taxon>
        <taxon>Magnoliopsida</taxon>
        <taxon>Liliopsida</taxon>
        <taxon>Poales</taxon>
        <taxon>Poaceae</taxon>
        <taxon>PACMAD clade</taxon>
        <taxon>Arundinoideae</taxon>
        <taxon>Arundineae</taxon>
        <taxon>Arundo</taxon>
    </lineage>
</organism>
<proteinExistence type="inferred from homology"/>
<keyword evidence="1" id="KW-0479">Metal-binding</keyword>
<dbReference type="GO" id="GO:0005634">
    <property type="term" value="C:nucleus"/>
    <property type="evidence" value="ECO:0007669"/>
    <property type="project" value="UniProtKB-SubCell"/>
</dbReference>
<sequence length="140" mass="16795">MAAMKVFHEVRHRFCRRDIFSNCKEWLASVYAAHLIQTRALERIDEFETTWRLLLNKHNLSGNEWLKTIYDIHHQWVPVYLKDSFFGEVLNAPKLETMLKFFRRNAITMTSLLDLVMQFDKAILGHYQNQLRKTLQPSIR</sequence>
<evidence type="ECO:0000256" key="1">
    <source>
        <dbReference type="RuleBase" id="RU367018"/>
    </source>
</evidence>
<dbReference type="EMBL" id="GBRH01243562">
    <property type="protein sequence ID" value="JAD54333.1"/>
    <property type="molecule type" value="Transcribed_RNA"/>
</dbReference>
<evidence type="ECO:0000313" key="2">
    <source>
        <dbReference type="EMBL" id="JAD54333.1"/>
    </source>
</evidence>
<reference evidence="2" key="1">
    <citation type="submission" date="2014-09" db="EMBL/GenBank/DDBJ databases">
        <authorList>
            <person name="Magalhaes I.L.F."/>
            <person name="Oliveira U."/>
            <person name="Santos F.R."/>
            <person name="Vidigal T.H.D.A."/>
            <person name="Brescovit A.D."/>
            <person name="Santos A.J."/>
        </authorList>
    </citation>
    <scope>NUCLEOTIDE SEQUENCE</scope>
    <source>
        <tissue evidence="2">Shoot tissue taken approximately 20 cm above the soil surface</tissue>
    </source>
</reference>
<comment type="similarity">
    <text evidence="1">Belongs to the FHY3/FAR1 family.</text>
</comment>
<name>A0A0A9AWS3_ARUDO</name>
<comment type="function">
    <text evidence="1">Putative transcription activator involved in regulating light control of development.</text>
</comment>
<dbReference type="PANTHER" id="PTHR31669:SF179">
    <property type="entry name" value="PROTEIN FAR1-RELATED SEQUENCE 5"/>
    <property type="match status" value="1"/>
</dbReference>
<dbReference type="GO" id="GO:0008270">
    <property type="term" value="F:zinc ion binding"/>
    <property type="evidence" value="ECO:0007669"/>
    <property type="project" value="UniProtKB-UniRule"/>
</dbReference>
<accession>A0A0A9AWS3</accession>
<keyword evidence="1" id="KW-0863">Zinc-finger</keyword>
<protein>
    <recommendedName>
        <fullName evidence="1">Protein FAR1-RELATED SEQUENCE</fullName>
    </recommendedName>
</protein>